<name>A0ABN8PBR5_9CNID</name>
<dbReference type="PANTHER" id="PTHR31912:SF34">
    <property type="entry name" value="NOTOCHORD-RELATED PROTEIN"/>
    <property type="match status" value="1"/>
</dbReference>
<feature type="non-terminal residue" evidence="1">
    <location>
        <position position="1"/>
    </location>
</feature>
<gene>
    <name evidence="1" type="ORF">PLOB_00041264</name>
</gene>
<evidence type="ECO:0000313" key="1">
    <source>
        <dbReference type="EMBL" id="CAH3140481.1"/>
    </source>
</evidence>
<dbReference type="Proteomes" id="UP001159405">
    <property type="component" value="Unassembled WGS sequence"/>
</dbReference>
<reference evidence="1 2" key="1">
    <citation type="submission" date="2022-05" db="EMBL/GenBank/DDBJ databases">
        <authorList>
            <consortium name="Genoscope - CEA"/>
            <person name="William W."/>
        </authorList>
    </citation>
    <scope>NUCLEOTIDE SEQUENCE [LARGE SCALE GENOMIC DNA]</scope>
</reference>
<proteinExistence type="predicted"/>
<protein>
    <submittedName>
        <fullName evidence="1">Uncharacterized protein</fullName>
    </submittedName>
</protein>
<comment type="caution">
    <text evidence="1">The sequence shown here is derived from an EMBL/GenBank/DDBJ whole genome shotgun (WGS) entry which is preliminary data.</text>
</comment>
<dbReference type="PANTHER" id="PTHR31912">
    <property type="entry name" value="IP13529P"/>
    <property type="match status" value="1"/>
</dbReference>
<accession>A0ABN8PBR5</accession>
<evidence type="ECO:0000313" key="2">
    <source>
        <dbReference type="Proteomes" id="UP001159405"/>
    </source>
</evidence>
<keyword evidence="2" id="KW-1185">Reference proteome</keyword>
<organism evidence="1 2">
    <name type="scientific">Porites lobata</name>
    <dbReference type="NCBI Taxonomy" id="104759"/>
    <lineage>
        <taxon>Eukaryota</taxon>
        <taxon>Metazoa</taxon>
        <taxon>Cnidaria</taxon>
        <taxon>Anthozoa</taxon>
        <taxon>Hexacorallia</taxon>
        <taxon>Scleractinia</taxon>
        <taxon>Fungiina</taxon>
        <taxon>Poritidae</taxon>
        <taxon>Porites</taxon>
    </lineage>
</organism>
<dbReference type="EMBL" id="CALNXK010000064">
    <property type="protein sequence ID" value="CAH3140481.1"/>
    <property type="molecule type" value="Genomic_DNA"/>
</dbReference>
<sequence>LIKLGVQNRLDSAGIDFKAVPGLSELFAEDHQISNPFAHVSTKNKQAAYYAKKFGLVVLNGHQRNDGRIEDFCDAQIFKSHPLFARDPTALQLMLYYDEVEIANPLGSKSGKHKLGNFTNPYNPKHRSQLGAIQLLAVVTSPIIKKYGIDSILEPFMEDLHKLEQDGGHQFMIHNERKSFAGTIAFVSGDNLGSQLIGGFKERPGAHIKCRHCMGSSNAIKSMFREKDFNLRTKAGHVYQCQQVEERPELGKVYGVNRLSVLCNSRYFSVIDGLPGDVMHDLLEGVLQYECKEMLKIFISEQKYLTLDQLNERIKRFDYGYYNDKNKPSPISLQTLNNSNNSLKQKAAQMWCLGKFLPLLIGSLVPEDDEHWQLFQILLEITDLVFSPMITERSVGVLEGLIEEHHQTFLCLYPGRSIIPKMHYLVHYPSHMYKFGPMVRTWCMRYEAKHHYFKRLASFMGNFTNVPYTLAARHQNQQCY</sequence>
<feature type="non-terminal residue" evidence="1">
    <location>
        <position position="480"/>
    </location>
</feature>